<accession>A0ACC3AQB6</accession>
<protein>
    <submittedName>
        <fullName evidence="1">Uncharacterized protein</fullName>
    </submittedName>
</protein>
<dbReference type="EMBL" id="JAOPJF010000095">
    <property type="protein sequence ID" value="KAK1139905.1"/>
    <property type="molecule type" value="Genomic_DNA"/>
</dbReference>
<comment type="caution">
    <text evidence="1">The sequence shown here is derived from an EMBL/GenBank/DDBJ whole genome shotgun (WGS) entry which is preliminary data.</text>
</comment>
<dbReference type="Proteomes" id="UP001177260">
    <property type="component" value="Unassembled WGS sequence"/>
</dbReference>
<evidence type="ECO:0000313" key="1">
    <source>
        <dbReference type="EMBL" id="KAK1139905.1"/>
    </source>
</evidence>
<sequence length="148" mass="16462">MGREQIIPSEKPRDDALAFVTSNGRHTLKVDKFIEASRPGGGNPQNSYVTHHLTPSGDVKFGPAYKGISGHVIETGESFTIRDDYDFANPSSEGKGYHVNAQLGKVTKAFKKNNSERYYLDCTNMTGERVYFDGVQEAASWYTKGYSR</sequence>
<gene>
    <name evidence="1" type="ORF">N8T08_011066</name>
</gene>
<name>A0ACC3AQB6_9EURO</name>
<organism evidence="1 2">
    <name type="scientific">Aspergillus melleus</name>
    <dbReference type="NCBI Taxonomy" id="138277"/>
    <lineage>
        <taxon>Eukaryota</taxon>
        <taxon>Fungi</taxon>
        <taxon>Dikarya</taxon>
        <taxon>Ascomycota</taxon>
        <taxon>Pezizomycotina</taxon>
        <taxon>Eurotiomycetes</taxon>
        <taxon>Eurotiomycetidae</taxon>
        <taxon>Eurotiales</taxon>
        <taxon>Aspergillaceae</taxon>
        <taxon>Aspergillus</taxon>
        <taxon>Aspergillus subgen. Circumdati</taxon>
    </lineage>
</organism>
<reference evidence="1 2" key="1">
    <citation type="journal article" date="2023" name="ACS Omega">
        <title>Identification of the Neoaspergillic Acid Biosynthesis Gene Cluster by Establishing an In Vitro CRISPR-Ribonucleoprotein Genetic System in Aspergillus melleus.</title>
        <authorList>
            <person name="Yuan B."/>
            <person name="Grau M.F."/>
            <person name="Murata R.M."/>
            <person name="Torok T."/>
            <person name="Venkateswaran K."/>
            <person name="Stajich J.E."/>
            <person name="Wang C.C.C."/>
        </authorList>
    </citation>
    <scope>NUCLEOTIDE SEQUENCE [LARGE SCALE GENOMIC DNA]</scope>
    <source>
        <strain evidence="1 2">IMV 1140</strain>
    </source>
</reference>
<keyword evidence="2" id="KW-1185">Reference proteome</keyword>
<proteinExistence type="predicted"/>
<evidence type="ECO:0000313" key="2">
    <source>
        <dbReference type="Proteomes" id="UP001177260"/>
    </source>
</evidence>